<dbReference type="EMBL" id="HBNR01038165">
    <property type="protein sequence ID" value="CAE4595401.1"/>
    <property type="molecule type" value="Transcribed_RNA"/>
</dbReference>
<dbReference type="Pfam" id="PF25539">
    <property type="entry name" value="Bestrophin_2"/>
    <property type="match status" value="1"/>
</dbReference>
<feature type="chain" id="PRO_5031052615" description="Bestrophin homolog" evidence="9">
    <location>
        <begin position="26"/>
        <end position="503"/>
    </location>
</feature>
<proteinExistence type="predicted"/>
<dbReference type="PROSITE" id="PS51257">
    <property type="entry name" value="PROKAR_LIPOPROTEIN"/>
    <property type="match status" value="1"/>
</dbReference>
<evidence type="ECO:0008006" key="11">
    <source>
        <dbReference type="Google" id="ProtNLM"/>
    </source>
</evidence>
<dbReference type="AlphaFoldDB" id="A0A7S4V867"/>
<evidence type="ECO:0000256" key="6">
    <source>
        <dbReference type="ARBA" id="ARBA00023065"/>
    </source>
</evidence>
<evidence type="ECO:0000256" key="8">
    <source>
        <dbReference type="SAM" id="MobiDB-lite"/>
    </source>
</evidence>
<protein>
    <recommendedName>
        <fullName evidence="11">Bestrophin homolog</fullName>
    </recommendedName>
</protein>
<evidence type="ECO:0000256" key="1">
    <source>
        <dbReference type="ARBA" id="ARBA00004651"/>
    </source>
</evidence>
<keyword evidence="9" id="KW-0732">Signal</keyword>
<name>A0A7S4V867_9DINO</name>
<keyword evidence="4" id="KW-0812">Transmembrane</keyword>
<evidence type="ECO:0000256" key="2">
    <source>
        <dbReference type="ARBA" id="ARBA00022448"/>
    </source>
</evidence>
<reference evidence="10" key="1">
    <citation type="submission" date="2021-01" db="EMBL/GenBank/DDBJ databases">
        <authorList>
            <person name="Corre E."/>
            <person name="Pelletier E."/>
            <person name="Niang G."/>
            <person name="Scheremetjew M."/>
            <person name="Finn R."/>
            <person name="Kale V."/>
            <person name="Holt S."/>
            <person name="Cochrane G."/>
            <person name="Meng A."/>
            <person name="Brown T."/>
            <person name="Cohen L."/>
        </authorList>
    </citation>
    <scope>NUCLEOTIDE SEQUENCE</scope>
    <source>
        <strain evidence="10">CCMP3105</strain>
    </source>
</reference>
<comment type="subcellular location">
    <subcellularLocation>
        <location evidence="1">Cell membrane</location>
        <topology evidence="1">Multi-pass membrane protein</topology>
    </subcellularLocation>
</comment>
<dbReference type="GO" id="GO:0005254">
    <property type="term" value="F:chloride channel activity"/>
    <property type="evidence" value="ECO:0007669"/>
    <property type="project" value="InterPro"/>
</dbReference>
<keyword evidence="5" id="KW-1133">Transmembrane helix</keyword>
<keyword evidence="7" id="KW-0472">Membrane</keyword>
<evidence type="ECO:0000256" key="3">
    <source>
        <dbReference type="ARBA" id="ARBA00022475"/>
    </source>
</evidence>
<accession>A0A7S4V867</accession>
<sequence>MRRSRAPSWWAWAAVAASCRCLAPAFQGAFTLVPRRRSLAPRIAPRAGMASPAGAWGRGTADINIAGGERYSSADWIDNMRNFHKSVILRRIRSHLVFQVVMTTVVTSLHQFGILMQTCTATPCTIAGVVVGLLLVFRTNSAYDRFWEARKIMGGMMNSCRNLAQMRLTSLASTPQLANEFGRCLEALPYVTAMHLTWGVPKAERRDHHLYRRVRAILGDELYEDMVQVRCPPSYLLHRMRLCVDARYGGQGQAVLYAPHLQLLDRINGLVDAIGALERILRTPVPMSYSRHLSRFLTIWLGALPFALVDELGWLTIPVVAAICWAYVGTEEIGHTIENPFNDLDGAQTFDTGLPMVALSTTISREVRNHLDMYEEGSKERQRQDVELPIKSAHESADDAAVVSAPAAPAAPAAPVVPPREAPVGRGRGGAARASSSLPVGRGGAPTREEVAEAKKQADLAVWAAKALVEKAAPQATAMQAKAAAKVGIYESLRVKAMMETPS</sequence>
<dbReference type="PANTHER" id="PTHR33281">
    <property type="entry name" value="UPF0187 PROTEIN YNEE"/>
    <property type="match status" value="1"/>
</dbReference>
<gene>
    <name evidence="10" type="ORF">AMON00008_LOCUS26366</name>
</gene>
<feature type="signal peptide" evidence="9">
    <location>
        <begin position="1"/>
        <end position="25"/>
    </location>
</feature>
<keyword evidence="6" id="KW-0406">Ion transport</keyword>
<evidence type="ECO:0000256" key="9">
    <source>
        <dbReference type="SAM" id="SignalP"/>
    </source>
</evidence>
<evidence type="ECO:0000313" key="10">
    <source>
        <dbReference type="EMBL" id="CAE4595401.1"/>
    </source>
</evidence>
<dbReference type="GO" id="GO:0005886">
    <property type="term" value="C:plasma membrane"/>
    <property type="evidence" value="ECO:0007669"/>
    <property type="project" value="UniProtKB-SubCell"/>
</dbReference>
<keyword evidence="2" id="KW-0813">Transport</keyword>
<evidence type="ECO:0000256" key="5">
    <source>
        <dbReference type="ARBA" id="ARBA00022989"/>
    </source>
</evidence>
<evidence type="ECO:0000256" key="4">
    <source>
        <dbReference type="ARBA" id="ARBA00022692"/>
    </source>
</evidence>
<organism evidence="10">
    <name type="scientific">Alexandrium monilatum</name>
    <dbReference type="NCBI Taxonomy" id="311494"/>
    <lineage>
        <taxon>Eukaryota</taxon>
        <taxon>Sar</taxon>
        <taxon>Alveolata</taxon>
        <taxon>Dinophyceae</taxon>
        <taxon>Gonyaulacales</taxon>
        <taxon>Pyrocystaceae</taxon>
        <taxon>Alexandrium</taxon>
    </lineage>
</organism>
<feature type="region of interest" description="Disordered" evidence="8">
    <location>
        <begin position="409"/>
        <end position="445"/>
    </location>
</feature>
<evidence type="ECO:0000256" key="7">
    <source>
        <dbReference type="ARBA" id="ARBA00023136"/>
    </source>
</evidence>
<keyword evidence="3" id="KW-1003">Cell membrane</keyword>
<dbReference type="PANTHER" id="PTHR33281:SF19">
    <property type="entry name" value="VOLTAGE-DEPENDENT ANION CHANNEL-FORMING PROTEIN YNEE"/>
    <property type="match status" value="1"/>
</dbReference>
<dbReference type="InterPro" id="IPR044669">
    <property type="entry name" value="YneE/VCCN1/2-like"/>
</dbReference>